<sequence length="148" mass="16676">MCPSENSPQATAPLRLLRQHRADRAERVLQLKRREQQALSLSIEQARAAVELARQHESRQQAALAGRYQGQLLSPRMLSGWHASQHQLAAQTAQQSSALQGLLEQQRQVVLDVESARQYAVECLRNVEKLEQLSALLAEEAGWPNHQE</sequence>
<evidence type="ECO:0000313" key="1">
    <source>
        <dbReference type="EMBL" id="NNB51648.1"/>
    </source>
</evidence>
<gene>
    <name evidence="1" type="ORF">HBN89_20625</name>
</gene>
<protein>
    <recommendedName>
        <fullName evidence="3">Type III secretion protein</fullName>
    </recommendedName>
</protein>
<accession>A0A9Q5B5W8</accession>
<evidence type="ECO:0008006" key="3">
    <source>
        <dbReference type="Google" id="ProtNLM"/>
    </source>
</evidence>
<reference evidence="1 2" key="1">
    <citation type="journal article" date="2020" name="Front. Microbiol.">
        <title>Genetic Organization of the aprX-lipA2 Operon Affects the Proteolytic Potential of Pseudomonas Species in Milk.</title>
        <authorList>
            <person name="Maier C."/>
            <person name="Huptas C."/>
            <person name="von Neubeck M."/>
            <person name="Scherer S."/>
            <person name="Wenning M."/>
            <person name="Lucking G."/>
        </authorList>
    </citation>
    <scope>NUCLEOTIDE SEQUENCE [LARGE SCALE GENOMIC DNA]</scope>
    <source>
        <strain evidence="1 2">WS 5094</strain>
    </source>
</reference>
<dbReference type="RefSeq" id="WP_095040419.1">
    <property type="nucleotide sequence ID" value="NZ_JAAEBQ010000005.1"/>
</dbReference>
<dbReference type="Proteomes" id="UP000564604">
    <property type="component" value="Unassembled WGS sequence"/>
</dbReference>
<proteinExistence type="predicted"/>
<evidence type="ECO:0000313" key="2">
    <source>
        <dbReference type="Proteomes" id="UP000564604"/>
    </source>
</evidence>
<comment type="caution">
    <text evidence="1">The sequence shown here is derived from an EMBL/GenBank/DDBJ whole genome shotgun (WGS) entry which is preliminary data.</text>
</comment>
<dbReference type="AlphaFoldDB" id="A0A9Q5B5W8"/>
<dbReference type="EMBL" id="JAAQYX010000035">
    <property type="protein sequence ID" value="NNB51648.1"/>
    <property type="molecule type" value="Genomic_DNA"/>
</dbReference>
<name>A0A9Q5B5W8_PSEFR</name>
<organism evidence="1 2">
    <name type="scientific">Pseudomonas fragi</name>
    <dbReference type="NCBI Taxonomy" id="296"/>
    <lineage>
        <taxon>Bacteria</taxon>
        <taxon>Pseudomonadati</taxon>
        <taxon>Pseudomonadota</taxon>
        <taxon>Gammaproteobacteria</taxon>
        <taxon>Pseudomonadales</taxon>
        <taxon>Pseudomonadaceae</taxon>
        <taxon>Pseudomonas</taxon>
    </lineage>
</organism>